<dbReference type="SMART" id="SM00086">
    <property type="entry name" value="PAC"/>
    <property type="match status" value="2"/>
</dbReference>
<dbReference type="Pfam" id="PF00990">
    <property type="entry name" value="GGDEF"/>
    <property type="match status" value="1"/>
</dbReference>
<feature type="domain" description="EAL" evidence="5">
    <location>
        <begin position="556"/>
        <end position="809"/>
    </location>
</feature>
<dbReference type="InterPro" id="IPR043128">
    <property type="entry name" value="Rev_trsase/Diguanyl_cyclase"/>
</dbReference>
<evidence type="ECO:0000259" key="5">
    <source>
        <dbReference type="PROSITE" id="PS50883"/>
    </source>
</evidence>
<evidence type="ECO:0000256" key="1">
    <source>
        <dbReference type="SAM" id="Coils"/>
    </source>
</evidence>
<dbReference type="InterPro" id="IPR013655">
    <property type="entry name" value="PAS_fold_3"/>
</dbReference>
<feature type="domain" description="GGDEF" evidence="6">
    <location>
        <begin position="412"/>
        <end position="547"/>
    </location>
</feature>
<dbReference type="CDD" id="cd00130">
    <property type="entry name" value="PAS"/>
    <property type="match status" value="2"/>
</dbReference>
<dbReference type="InterPro" id="IPR001633">
    <property type="entry name" value="EAL_dom"/>
</dbReference>
<evidence type="ECO:0000259" key="3">
    <source>
        <dbReference type="PROSITE" id="PS50112"/>
    </source>
</evidence>
<dbReference type="Gene3D" id="3.30.70.270">
    <property type="match status" value="1"/>
</dbReference>
<dbReference type="OrthoDB" id="9805474at2"/>
<feature type="domain" description="PAC" evidence="4">
    <location>
        <begin position="201"/>
        <end position="253"/>
    </location>
</feature>
<dbReference type="SUPFAM" id="SSF141868">
    <property type="entry name" value="EAL domain-like"/>
    <property type="match status" value="1"/>
</dbReference>
<dbReference type="Proteomes" id="UP000298381">
    <property type="component" value="Unassembled WGS sequence"/>
</dbReference>
<dbReference type="CDD" id="cd01948">
    <property type="entry name" value="EAL"/>
    <property type="match status" value="1"/>
</dbReference>
<evidence type="ECO:0000256" key="2">
    <source>
        <dbReference type="SAM" id="Phobius"/>
    </source>
</evidence>
<organism evidence="7 8">
    <name type="scientific">Soehngenia longivitae</name>
    <dbReference type="NCBI Taxonomy" id="2562294"/>
    <lineage>
        <taxon>Bacteria</taxon>
        <taxon>Bacillati</taxon>
        <taxon>Bacillota</taxon>
        <taxon>Tissierellia</taxon>
        <taxon>Tissierellales</taxon>
        <taxon>Tissierellaceae</taxon>
        <taxon>Soehngenia</taxon>
    </lineage>
</organism>
<dbReference type="SUPFAM" id="SSF55785">
    <property type="entry name" value="PYP-like sensor domain (PAS domain)"/>
    <property type="match status" value="2"/>
</dbReference>
<comment type="caution">
    <text evidence="7">The sequence shown here is derived from an EMBL/GenBank/DDBJ whole genome shotgun (WGS) entry which is preliminary data.</text>
</comment>
<proteinExistence type="predicted"/>
<gene>
    <name evidence="7" type="ORF">E4100_05430</name>
</gene>
<evidence type="ECO:0000313" key="8">
    <source>
        <dbReference type="Proteomes" id="UP000298381"/>
    </source>
</evidence>
<protein>
    <submittedName>
        <fullName evidence="7">Bifunctional diguanylate cyclase/phosphodiesterase</fullName>
    </submittedName>
</protein>
<dbReference type="Pfam" id="PF13426">
    <property type="entry name" value="PAS_9"/>
    <property type="match status" value="1"/>
</dbReference>
<feature type="domain" description="PAS" evidence="3">
    <location>
        <begin position="254"/>
        <end position="325"/>
    </location>
</feature>
<feature type="transmembrane region" description="Helical" evidence="2">
    <location>
        <begin position="60"/>
        <end position="78"/>
    </location>
</feature>
<dbReference type="NCBIfam" id="TIGR00254">
    <property type="entry name" value="GGDEF"/>
    <property type="match status" value="1"/>
</dbReference>
<sequence length="827" mass="96490">MPNFNFDENNINLIEKLDPKKKSLKLAMIYLTIGITWIFSSDKIASLLTNNPKTLYLISLYKGWVYMLVTAIIFYFILKRQFDMYKDAIVKVKGAHDDISNLKQKLEMVKSEYKIYEEKLKEVEQKFELSIKGSNYGIWNWDIDKNFYFTSLLIKPQFGYSEDYQSTVNTIEKWREHIHKDDLPYALNKLDEALLDSNGIYENALRIRTVKGNYRWVVTTGKIKYNEYGKPIAIAGSHIDITEKLQLEEELKMERKLLDVILNDIPIIIIRCDSQGKIIMVNKFFKEVFKFEENEFIGESILNLIADDLNRVKANRVISDIVSGKKVKDMEIELLTKDNQKKTIIWSNSFIYNEENRVKDILFIGMDITQRKEMENQLYNLAYFDQLTGLPNKYKLEKDMVEFEKKADDENGELVFVYADIDDFNLVNEIYGHSKGDDLLINITQKISGYFPFEHFIYRFGGDEYVIVLVLKAEEKKDSIEDKIIEITRYSDTIQRLLHNEFNVSFSAGVSIYPFQAENYEELLKKADLALNHAKKFGKKRTVVYFDELDKGVKELVELEEDLKVAVKNNEFFLLYQPQIDLKTMEIIGGEALIRWNRPRHGIETPLSFIPYAEETGEILKIDSWVIKQALMEIDKLSSLGLDDFKISMNISGNTLNNLDYLRKLISELSIIYDFSKAYFEITETNLIEDLENSREALETIKKAKGRIALDDFGVGYSSLSYLKGLDIDMIKIDKSFIDSIDLNMQNKKILSMIVNLSHELGMKVLAEGVETKEQLNHIIEVGCDYAQGYYFYKPLSVEEFEKILWEQLKNNQIADSERSNINEKRR</sequence>
<keyword evidence="2" id="KW-0472">Membrane</keyword>
<feature type="transmembrane region" description="Helical" evidence="2">
    <location>
        <begin position="23"/>
        <end position="40"/>
    </location>
</feature>
<dbReference type="InterPro" id="IPR035919">
    <property type="entry name" value="EAL_sf"/>
</dbReference>
<reference evidence="7 8" key="1">
    <citation type="submission" date="2019-03" db="EMBL/GenBank/DDBJ databases">
        <title>Draft genome sequence data and analysis of a Fermenting Bacterium, Soehngenia longevitae strain 1933PT, isolated from petroleum reservoir in Azerbaijan.</title>
        <authorList>
            <person name="Grouzdev D.S."/>
            <person name="Bidzhieva S.K."/>
            <person name="Sokolova D.S."/>
            <person name="Tourova T.P."/>
            <person name="Poltaraus A.B."/>
            <person name="Nazina T.N."/>
        </authorList>
    </citation>
    <scope>NUCLEOTIDE SEQUENCE [LARGE SCALE GENOMIC DNA]</scope>
    <source>
        <strain evidence="7 8">1933P</strain>
    </source>
</reference>
<dbReference type="EMBL" id="SRIB01000006">
    <property type="protein sequence ID" value="TFZ40256.1"/>
    <property type="molecule type" value="Genomic_DNA"/>
</dbReference>
<dbReference type="InterPro" id="IPR035965">
    <property type="entry name" value="PAS-like_dom_sf"/>
</dbReference>
<dbReference type="PROSITE" id="PS50883">
    <property type="entry name" value="EAL"/>
    <property type="match status" value="1"/>
</dbReference>
<dbReference type="InterPro" id="IPR000160">
    <property type="entry name" value="GGDEF_dom"/>
</dbReference>
<evidence type="ECO:0000259" key="4">
    <source>
        <dbReference type="PROSITE" id="PS50113"/>
    </source>
</evidence>
<dbReference type="Gene3D" id="3.20.20.450">
    <property type="entry name" value="EAL domain"/>
    <property type="match status" value="1"/>
</dbReference>
<dbReference type="RefSeq" id="WP_135271029.1">
    <property type="nucleotide sequence ID" value="NZ_SRIB01000006.1"/>
</dbReference>
<dbReference type="Gene3D" id="3.30.450.20">
    <property type="entry name" value="PAS domain"/>
    <property type="match status" value="2"/>
</dbReference>
<dbReference type="InterPro" id="IPR001610">
    <property type="entry name" value="PAC"/>
</dbReference>
<evidence type="ECO:0000313" key="7">
    <source>
        <dbReference type="EMBL" id="TFZ40256.1"/>
    </source>
</evidence>
<dbReference type="PANTHER" id="PTHR44757">
    <property type="entry name" value="DIGUANYLATE CYCLASE DGCP"/>
    <property type="match status" value="1"/>
</dbReference>
<dbReference type="PROSITE" id="PS50112">
    <property type="entry name" value="PAS"/>
    <property type="match status" value="1"/>
</dbReference>
<dbReference type="SUPFAM" id="SSF55073">
    <property type="entry name" value="Nucleotide cyclase"/>
    <property type="match status" value="1"/>
</dbReference>
<dbReference type="NCBIfam" id="TIGR00229">
    <property type="entry name" value="sensory_box"/>
    <property type="match status" value="2"/>
</dbReference>
<dbReference type="CDD" id="cd01949">
    <property type="entry name" value="GGDEF"/>
    <property type="match status" value="1"/>
</dbReference>
<keyword evidence="8" id="KW-1185">Reference proteome</keyword>
<dbReference type="SMART" id="SM00267">
    <property type="entry name" value="GGDEF"/>
    <property type="match status" value="1"/>
</dbReference>
<accession>A0A4Z0D5V8</accession>
<feature type="coiled-coil region" evidence="1">
    <location>
        <begin position="92"/>
        <end position="126"/>
    </location>
</feature>
<dbReference type="Pfam" id="PF08447">
    <property type="entry name" value="PAS_3"/>
    <property type="match status" value="1"/>
</dbReference>
<dbReference type="SMART" id="SM00052">
    <property type="entry name" value="EAL"/>
    <property type="match status" value="1"/>
</dbReference>
<dbReference type="PANTHER" id="PTHR44757:SF2">
    <property type="entry name" value="BIOFILM ARCHITECTURE MAINTENANCE PROTEIN MBAA"/>
    <property type="match status" value="1"/>
</dbReference>
<dbReference type="InterPro" id="IPR052155">
    <property type="entry name" value="Biofilm_reg_signaling"/>
</dbReference>
<dbReference type="InterPro" id="IPR000700">
    <property type="entry name" value="PAS-assoc_C"/>
</dbReference>
<keyword evidence="2" id="KW-0812">Transmembrane</keyword>
<dbReference type="Pfam" id="PF00563">
    <property type="entry name" value="EAL"/>
    <property type="match status" value="1"/>
</dbReference>
<dbReference type="InterPro" id="IPR029787">
    <property type="entry name" value="Nucleotide_cyclase"/>
</dbReference>
<dbReference type="PROSITE" id="PS50887">
    <property type="entry name" value="GGDEF"/>
    <property type="match status" value="1"/>
</dbReference>
<evidence type="ECO:0000259" key="6">
    <source>
        <dbReference type="PROSITE" id="PS50887"/>
    </source>
</evidence>
<feature type="domain" description="PAC" evidence="4">
    <location>
        <begin position="328"/>
        <end position="380"/>
    </location>
</feature>
<dbReference type="InterPro" id="IPR000014">
    <property type="entry name" value="PAS"/>
</dbReference>
<dbReference type="SMART" id="SM00091">
    <property type="entry name" value="PAS"/>
    <property type="match status" value="2"/>
</dbReference>
<keyword evidence="2" id="KW-1133">Transmembrane helix</keyword>
<dbReference type="PROSITE" id="PS50113">
    <property type="entry name" value="PAC"/>
    <property type="match status" value="2"/>
</dbReference>
<name>A0A4Z0D5V8_9FIRM</name>
<dbReference type="AlphaFoldDB" id="A0A4Z0D5V8"/>
<keyword evidence="1" id="KW-0175">Coiled coil</keyword>